<sequence length="389" mass="39765">MAEILIAGVGATDFGDHTGRTGRELFAEARSSALEKSAVPRSDVDALYYGNYMGETAERQSHQAPLMSSGVGTTDLEATRVENACASGGYAVADGVRAITSGEADVVLVGGLERMTPLGTEETTAALSRAADELHEGRPGLTFPGAYALLADAYMERFGGSREDLAHIAVKNHANATTNPKAQFQSEIDVADVLEAPSVADPLGVLDACPITDGAAAAVLVSGEYATENGLEPAVAITGSGRGTETLSLQERGELTRTRAAESAAQAAYDRAEVTAADVDVAEVHDCFTIAEVLALEALGFYEPGAAITAARDGETTRDGTLPVNLSGGLKAKGHPVGATGVGQLVELTTLLEGTHPNADAVPDAKVGVTHNAGGTVATAAVHVLEVAK</sequence>
<dbReference type="PANTHER" id="PTHR42870">
    <property type="entry name" value="ACETYL-COA C-ACETYLTRANSFERASE"/>
    <property type="match status" value="1"/>
</dbReference>
<dbReference type="InterPro" id="IPR002155">
    <property type="entry name" value="Thiolase"/>
</dbReference>
<accession>A0A1I0JGT4</accession>
<organism evidence="5 6">
    <name type="scientific">Natrinema hispanicum</name>
    <dbReference type="NCBI Taxonomy" id="392421"/>
    <lineage>
        <taxon>Archaea</taxon>
        <taxon>Methanobacteriati</taxon>
        <taxon>Methanobacteriota</taxon>
        <taxon>Stenosarchaea group</taxon>
        <taxon>Halobacteria</taxon>
        <taxon>Halobacteriales</taxon>
        <taxon>Natrialbaceae</taxon>
        <taxon>Natrinema</taxon>
    </lineage>
</organism>
<dbReference type="PANTHER" id="PTHR42870:SF6">
    <property type="entry name" value="ACETYL-COA C-ACYLTRANSFERASE"/>
    <property type="match status" value="1"/>
</dbReference>
<dbReference type="InterPro" id="IPR055140">
    <property type="entry name" value="Thiolase_C_2"/>
</dbReference>
<dbReference type="AlphaFoldDB" id="A0A1I0JGT4"/>
<evidence type="ECO:0000313" key="6">
    <source>
        <dbReference type="Proteomes" id="UP000199320"/>
    </source>
</evidence>
<gene>
    <name evidence="5" type="ORF">SAMN04488694_14122</name>
    <name evidence="4" type="ORF">SAMN05192552_10463</name>
</gene>
<evidence type="ECO:0000313" key="7">
    <source>
        <dbReference type="Proteomes" id="UP000324021"/>
    </source>
</evidence>
<dbReference type="STRING" id="392421.SAMN04488694_14122"/>
<evidence type="ECO:0000313" key="5">
    <source>
        <dbReference type="EMBL" id="SEU09166.1"/>
    </source>
</evidence>
<dbReference type="CDD" id="cd00829">
    <property type="entry name" value="SCP-x_thiolase"/>
    <property type="match status" value="1"/>
</dbReference>
<keyword evidence="6" id="KW-1185">Reference proteome</keyword>
<dbReference type="Proteomes" id="UP000324021">
    <property type="component" value="Unassembled WGS sequence"/>
</dbReference>
<dbReference type="EMBL" id="FOIC01000041">
    <property type="protein sequence ID" value="SEU09166.1"/>
    <property type="molecule type" value="Genomic_DNA"/>
</dbReference>
<protein>
    <submittedName>
        <fullName evidence="5">Acetyl-CoA C-acetyltransferase</fullName>
    </submittedName>
</protein>
<dbReference type="InterPro" id="IPR016039">
    <property type="entry name" value="Thiolase-like"/>
</dbReference>
<dbReference type="EMBL" id="FMZP01000046">
    <property type="protein sequence ID" value="SDD75779.1"/>
    <property type="molecule type" value="Genomic_DNA"/>
</dbReference>
<dbReference type="Pfam" id="PF00108">
    <property type="entry name" value="Thiolase_N"/>
    <property type="match status" value="1"/>
</dbReference>
<keyword evidence="1" id="KW-0414">Isoprene biosynthesis</keyword>
<dbReference type="RefSeq" id="WP_092935691.1">
    <property type="nucleotide sequence ID" value="NZ_FMZP01000046.1"/>
</dbReference>
<dbReference type="Proteomes" id="UP000199320">
    <property type="component" value="Unassembled WGS sequence"/>
</dbReference>
<feature type="domain" description="Thiolase C-terminal" evidence="3">
    <location>
        <begin position="241"/>
        <end position="386"/>
    </location>
</feature>
<dbReference type="GO" id="GO:0016747">
    <property type="term" value="F:acyltransferase activity, transferring groups other than amino-acyl groups"/>
    <property type="evidence" value="ECO:0007669"/>
    <property type="project" value="InterPro"/>
</dbReference>
<evidence type="ECO:0000256" key="1">
    <source>
        <dbReference type="ARBA" id="ARBA00023229"/>
    </source>
</evidence>
<reference evidence="5" key="1">
    <citation type="submission" date="2016-10" db="EMBL/GenBank/DDBJ databases">
        <authorList>
            <person name="de Groot N.N."/>
        </authorList>
    </citation>
    <scope>NUCLEOTIDE SEQUENCE [LARGE SCALE GENOMIC DNA]</scope>
    <source>
        <strain evidence="5">CDM_6</strain>
    </source>
</reference>
<evidence type="ECO:0000313" key="4">
    <source>
        <dbReference type="EMBL" id="SDD75779.1"/>
    </source>
</evidence>
<dbReference type="OrthoDB" id="167534at2157"/>
<dbReference type="SUPFAM" id="SSF53901">
    <property type="entry name" value="Thiolase-like"/>
    <property type="match status" value="2"/>
</dbReference>
<dbReference type="GO" id="GO:0008299">
    <property type="term" value="P:isoprenoid biosynthetic process"/>
    <property type="evidence" value="ECO:0007669"/>
    <property type="project" value="UniProtKB-KW"/>
</dbReference>
<reference evidence="6 7" key="2">
    <citation type="submission" date="2016-10" db="EMBL/GenBank/DDBJ databases">
        <authorList>
            <person name="Varghese N."/>
            <person name="Submissions S."/>
        </authorList>
    </citation>
    <scope>NUCLEOTIDE SEQUENCE [LARGE SCALE GENOMIC DNA]</scope>
    <source>
        <strain evidence="4 7">CDM_1</strain>
        <strain evidence="6">CDM_6</strain>
    </source>
</reference>
<dbReference type="Pfam" id="PF22691">
    <property type="entry name" value="Thiolase_C_1"/>
    <property type="match status" value="1"/>
</dbReference>
<evidence type="ECO:0000259" key="2">
    <source>
        <dbReference type="Pfam" id="PF00108"/>
    </source>
</evidence>
<keyword evidence="5" id="KW-0808">Transferase</keyword>
<dbReference type="InterPro" id="IPR020616">
    <property type="entry name" value="Thiolase_N"/>
</dbReference>
<dbReference type="PIRSF" id="PIRSF000429">
    <property type="entry name" value="Ac-CoA_Ac_transf"/>
    <property type="match status" value="1"/>
</dbReference>
<feature type="domain" description="Thiolase N-terminal" evidence="2">
    <location>
        <begin position="11"/>
        <end position="222"/>
    </location>
</feature>
<name>A0A1I0JGT4_9EURY</name>
<evidence type="ECO:0000259" key="3">
    <source>
        <dbReference type="Pfam" id="PF22691"/>
    </source>
</evidence>
<dbReference type="NCBIfam" id="NF004720">
    <property type="entry name" value="PRK06064.1"/>
    <property type="match status" value="1"/>
</dbReference>
<proteinExistence type="predicted"/>
<dbReference type="Gene3D" id="3.40.47.10">
    <property type="match status" value="1"/>
</dbReference>